<keyword evidence="7" id="KW-0808">Transferase</keyword>
<evidence type="ECO:0000256" key="3">
    <source>
        <dbReference type="ARBA" id="ARBA00004742"/>
    </source>
</evidence>
<evidence type="ECO:0000256" key="5">
    <source>
        <dbReference type="ARBA" id="ARBA00011996"/>
    </source>
</evidence>
<evidence type="ECO:0000256" key="13">
    <source>
        <dbReference type="ARBA" id="ARBA00033470"/>
    </source>
</evidence>
<dbReference type="EMBL" id="SNXZ01000003">
    <property type="protein sequence ID" value="TDP97951.1"/>
    <property type="molecule type" value="Genomic_DNA"/>
</dbReference>
<evidence type="ECO:0000256" key="2">
    <source>
        <dbReference type="ARBA" id="ARBA00002988"/>
    </source>
</evidence>
<feature type="domain" description="Pyruvate phosphate dikinase AMP/ATP-binding" evidence="16">
    <location>
        <begin position="17"/>
        <end position="207"/>
    </location>
</feature>
<keyword evidence="9" id="KW-0547">Nucleotide-binding</keyword>
<dbReference type="Pfam" id="PF01326">
    <property type="entry name" value="PPDK_N"/>
    <property type="match status" value="1"/>
</dbReference>
<evidence type="ECO:0000256" key="6">
    <source>
        <dbReference type="ARBA" id="ARBA00021623"/>
    </source>
</evidence>
<evidence type="ECO:0000256" key="8">
    <source>
        <dbReference type="ARBA" id="ARBA00022723"/>
    </source>
</evidence>
<keyword evidence="10 17" id="KW-0418">Kinase</keyword>
<dbReference type="PANTHER" id="PTHR43030">
    <property type="entry name" value="PHOSPHOENOLPYRUVATE SYNTHASE"/>
    <property type="match status" value="1"/>
</dbReference>
<dbReference type="GO" id="GO:0005524">
    <property type="term" value="F:ATP binding"/>
    <property type="evidence" value="ECO:0007669"/>
    <property type="project" value="UniProtKB-KW"/>
</dbReference>
<protein>
    <recommendedName>
        <fullName evidence="6">Phosphoenolpyruvate synthase</fullName>
        <ecNumber evidence="5">2.7.9.2</ecNumber>
    </recommendedName>
    <alternativeName>
        <fullName evidence="13">Pyruvate, water dikinase</fullName>
    </alternativeName>
</protein>
<dbReference type="AlphaFoldDB" id="A0A4R6SDF1"/>
<keyword evidence="17" id="KW-0670">Pyruvate</keyword>
<dbReference type="GO" id="GO:0008986">
    <property type="term" value="F:pyruvate, water dikinase activity"/>
    <property type="evidence" value="ECO:0007669"/>
    <property type="project" value="UniProtKB-EC"/>
</dbReference>
<dbReference type="SUPFAM" id="SSF52009">
    <property type="entry name" value="Phosphohistidine domain"/>
    <property type="match status" value="1"/>
</dbReference>
<evidence type="ECO:0000256" key="1">
    <source>
        <dbReference type="ARBA" id="ARBA00001946"/>
    </source>
</evidence>
<feature type="domain" description="PEP-utilising enzyme mobile" evidence="15">
    <location>
        <begin position="572"/>
        <end position="609"/>
    </location>
</feature>
<evidence type="ECO:0000259" key="16">
    <source>
        <dbReference type="Pfam" id="PF01326"/>
    </source>
</evidence>
<evidence type="ECO:0000259" key="15">
    <source>
        <dbReference type="Pfam" id="PF00391"/>
    </source>
</evidence>
<comment type="similarity">
    <text evidence="4">Belongs to the PEP-utilizing enzyme family.</text>
</comment>
<sequence length="631" mass="66608">MNGFVALAAAGEPEAHGNKAAGLARVCTRVSVPDGLLVPGSWLTHCLDHSTRARLADLLCRVDDADEPALDRLTAELDALLQPLRPNVQRAGALLTASTGLGPLVVVRSSSSDEDSANLSFAGVFDSLVDVAEADIVAAVWQVWCSGFGARALRQYRRIGRVPRIDHLSVLVQHAIRPVTAGVAFSEPSGDAYVEWVSGHGADLMGGLAVPTGERLDRRTAVDGWRARLSAALVELSRDGSGHDVEWAWDGERLWVVQVRPRTAVVGAAAPTDGLRVSPLYEGDQHDLLLGDCAEDYTRIRAKRRLPRAIALAEGASVPGGWLVNWDTGAAFDALAAWSAELPARVVVDSSPTQRQYILTRAELPDTVRMLADGTDGVFAFLCREYIHGELALLSTVAADGSVYVEASDEGLLAVNRGFGEASPVDAEQLDRLVGAAQAAALTATSRQHARRLHPRAVLEWVISDGRLIFVDYSAPSTGEAGAPTALGGRVLSAGLASGRVRHLDIDDVLTESSIAPIISIAQPVSATEEALLVRQLRDRLRIDPDSDGGGDGDGDGLIVAAARPIAVLSLLIGQVDGFVFEEGALLSHLGILLREAGVPAAIVGTGNLPPEDCVVDLVHGAVLTGSMRRH</sequence>
<dbReference type="InterPro" id="IPR008279">
    <property type="entry name" value="PEP-util_enz_mobile_dom"/>
</dbReference>
<evidence type="ECO:0000256" key="4">
    <source>
        <dbReference type="ARBA" id="ARBA00007837"/>
    </source>
</evidence>
<dbReference type="InterPro" id="IPR013815">
    <property type="entry name" value="ATP_grasp_subdomain_1"/>
</dbReference>
<dbReference type="InterPro" id="IPR002192">
    <property type="entry name" value="PPDK_AMP/ATP-bd"/>
</dbReference>
<evidence type="ECO:0000256" key="11">
    <source>
        <dbReference type="ARBA" id="ARBA00022840"/>
    </source>
</evidence>
<dbReference type="InterPro" id="IPR036637">
    <property type="entry name" value="Phosphohistidine_dom_sf"/>
</dbReference>
<dbReference type="InterPro" id="IPR006319">
    <property type="entry name" value="PEP_synth"/>
</dbReference>
<evidence type="ECO:0000313" key="18">
    <source>
        <dbReference type="Proteomes" id="UP000295444"/>
    </source>
</evidence>
<gene>
    <name evidence="17" type="ORF">EV186_103931</name>
</gene>
<comment type="catalytic activity">
    <reaction evidence="14">
        <text>pyruvate + ATP + H2O = phosphoenolpyruvate + AMP + phosphate + 2 H(+)</text>
        <dbReference type="Rhea" id="RHEA:11364"/>
        <dbReference type="ChEBI" id="CHEBI:15361"/>
        <dbReference type="ChEBI" id="CHEBI:15377"/>
        <dbReference type="ChEBI" id="CHEBI:15378"/>
        <dbReference type="ChEBI" id="CHEBI:30616"/>
        <dbReference type="ChEBI" id="CHEBI:43474"/>
        <dbReference type="ChEBI" id="CHEBI:58702"/>
        <dbReference type="ChEBI" id="CHEBI:456215"/>
        <dbReference type="EC" id="2.7.9.2"/>
    </reaction>
</comment>
<evidence type="ECO:0000313" key="17">
    <source>
        <dbReference type="EMBL" id="TDP97951.1"/>
    </source>
</evidence>
<evidence type="ECO:0000256" key="7">
    <source>
        <dbReference type="ARBA" id="ARBA00022679"/>
    </source>
</evidence>
<organism evidence="17 18">
    <name type="scientific">Labedaea rhizosphaerae</name>
    <dbReference type="NCBI Taxonomy" id="598644"/>
    <lineage>
        <taxon>Bacteria</taxon>
        <taxon>Bacillati</taxon>
        <taxon>Actinomycetota</taxon>
        <taxon>Actinomycetes</taxon>
        <taxon>Pseudonocardiales</taxon>
        <taxon>Pseudonocardiaceae</taxon>
        <taxon>Labedaea</taxon>
    </lineage>
</organism>
<keyword evidence="12" id="KW-0460">Magnesium</keyword>
<dbReference type="GO" id="GO:0006094">
    <property type="term" value="P:gluconeogenesis"/>
    <property type="evidence" value="ECO:0007669"/>
    <property type="project" value="UniProtKB-UniPathway"/>
</dbReference>
<evidence type="ECO:0000256" key="10">
    <source>
        <dbReference type="ARBA" id="ARBA00022777"/>
    </source>
</evidence>
<dbReference type="OrthoDB" id="1108665at2"/>
<keyword evidence="11" id="KW-0067">ATP-binding</keyword>
<comment type="caution">
    <text evidence="17">The sequence shown here is derived from an EMBL/GenBank/DDBJ whole genome shotgun (WGS) entry which is preliminary data.</text>
</comment>
<evidence type="ECO:0000256" key="12">
    <source>
        <dbReference type="ARBA" id="ARBA00022842"/>
    </source>
</evidence>
<dbReference type="GO" id="GO:0046872">
    <property type="term" value="F:metal ion binding"/>
    <property type="evidence" value="ECO:0007669"/>
    <property type="project" value="UniProtKB-KW"/>
</dbReference>
<dbReference type="UniPathway" id="UPA00138"/>
<proteinExistence type="inferred from homology"/>
<dbReference type="SUPFAM" id="SSF56059">
    <property type="entry name" value="Glutathione synthetase ATP-binding domain-like"/>
    <property type="match status" value="1"/>
</dbReference>
<dbReference type="Pfam" id="PF00391">
    <property type="entry name" value="PEP-utilizers"/>
    <property type="match status" value="1"/>
</dbReference>
<keyword evidence="8" id="KW-0479">Metal-binding</keyword>
<evidence type="ECO:0000256" key="14">
    <source>
        <dbReference type="ARBA" id="ARBA00047700"/>
    </source>
</evidence>
<dbReference type="Proteomes" id="UP000295444">
    <property type="component" value="Unassembled WGS sequence"/>
</dbReference>
<dbReference type="PANTHER" id="PTHR43030:SF1">
    <property type="entry name" value="PHOSPHOENOLPYRUVATE SYNTHASE"/>
    <property type="match status" value="1"/>
</dbReference>
<dbReference type="EC" id="2.7.9.2" evidence="5"/>
<evidence type="ECO:0000256" key="9">
    <source>
        <dbReference type="ARBA" id="ARBA00022741"/>
    </source>
</evidence>
<keyword evidence="18" id="KW-1185">Reference proteome</keyword>
<dbReference type="Gene3D" id="3.30.1490.20">
    <property type="entry name" value="ATP-grasp fold, A domain"/>
    <property type="match status" value="1"/>
</dbReference>
<comment type="cofactor">
    <cofactor evidence="1">
        <name>Mg(2+)</name>
        <dbReference type="ChEBI" id="CHEBI:18420"/>
    </cofactor>
</comment>
<reference evidence="17 18" key="1">
    <citation type="submission" date="2019-03" db="EMBL/GenBank/DDBJ databases">
        <title>Genomic Encyclopedia of Type Strains, Phase IV (KMG-IV): sequencing the most valuable type-strain genomes for metagenomic binning, comparative biology and taxonomic classification.</title>
        <authorList>
            <person name="Goeker M."/>
        </authorList>
    </citation>
    <scope>NUCLEOTIDE SEQUENCE [LARGE SCALE GENOMIC DNA]</scope>
    <source>
        <strain evidence="17 18">DSM 45361</strain>
    </source>
</reference>
<dbReference type="RefSeq" id="WP_133851080.1">
    <property type="nucleotide sequence ID" value="NZ_SNXZ01000003.1"/>
</dbReference>
<comment type="pathway">
    <text evidence="3">Carbohydrate biosynthesis; gluconeogenesis.</text>
</comment>
<name>A0A4R6SDF1_LABRH</name>
<accession>A0A4R6SDF1</accession>
<comment type="function">
    <text evidence="2">Catalyzes the phosphorylation of pyruvate to phosphoenolpyruvate.</text>
</comment>